<organism evidence="5 6">
    <name type="scientific">Companilactobacillus halodurans</name>
    <dbReference type="NCBI Taxonomy" id="2584183"/>
    <lineage>
        <taxon>Bacteria</taxon>
        <taxon>Bacillati</taxon>
        <taxon>Bacillota</taxon>
        <taxon>Bacilli</taxon>
        <taxon>Lactobacillales</taxon>
        <taxon>Lactobacillaceae</taxon>
        <taxon>Companilactobacillus</taxon>
    </lineage>
</organism>
<feature type="compositionally biased region" description="Low complexity" evidence="1">
    <location>
        <begin position="93"/>
        <end position="108"/>
    </location>
</feature>
<keyword evidence="2" id="KW-0812">Transmembrane</keyword>
<feature type="compositionally biased region" description="Acidic residues" evidence="1">
    <location>
        <begin position="462"/>
        <end position="534"/>
    </location>
</feature>
<feature type="region of interest" description="Disordered" evidence="1">
    <location>
        <begin position="35"/>
        <end position="134"/>
    </location>
</feature>
<keyword evidence="2" id="KW-1133">Transmembrane helix</keyword>
<dbReference type="Proteomes" id="UP000414364">
    <property type="component" value="Unassembled WGS sequence"/>
</dbReference>
<evidence type="ECO:0000256" key="2">
    <source>
        <dbReference type="SAM" id="Phobius"/>
    </source>
</evidence>
<feature type="compositionally biased region" description="Low complexity" evidence="1">
    <location>
        <begin position="535"/>
        <end position="546"/>
    </location>
</feature>
<gene>
    <name evidence="5" type="ORF">FHL06_07205</name>
</gene>
<dbReference type="NCBIfam" id="TIGR01167">
    <property type="entry name" value="LPXTG_anchor"/>
    <property type="match status" value="1"/>
</dbReference>
<protein>
    <submittedName>
        <fullName evidence="5">Choice-of-anchor A family protein</fullName>
    </submittedName>
</protein>
<dbReference type="RefSeq" id="WP_153385586.1">
    <property type="nucleotide sequence ID" value="NZ_VDFP01000012.1"/>
</dbReference>
<evidence type="ECO:0000259" key="4">
    <source>
        <dbReference type="Pfam" id="PF20597"/>
    </source>
</evidence>
<dbReference type="EMBL" id="VDFP01000012">
    <property type="protein sequence ID" value="MQS76172.1"/>
    <property type="molecule type" value="Genomic_DNA"/>
</dbReference>
<feature type="region of interest" description="Disordered" evidence="1">
    <location>
        <begin position="438"/>
        <end position="595"/>
    </location>
</feature>
<dbReference type="AlphaFoldDB" id="A0A5P0ZPQ0"/>
<name>A0A5P0ZPQ0_9LACO</name>
<dbReference type="PROSITE" id="PS00018">
    <property type="entry name" value="EF_HAND_1"/>
    <property type="match status" value="1"/>
</dbReference>
<evidence type="ECO:0000313" key="6">
    <source>
        <dbReference type="Proteomes" id="UP000414364"/>
    </source>
</evidence>
<dbReference type="Pfam" id="PF20597">
    <property type="entry name" value="pAdhesive_15"/>
    <property type="match status" value="1"/>
</dbReference>
<comment type="caution">
    <text evidence="5">The sequence shown here is derived from an EMBL/GenBank/DDBJ whole genome shotgun (WGS) entry which is preliminary data.</text>
</comment>
<feature type="compositionally biased region" description="Polar residues" evidence="1">
    <location>
        <begin position="56"/>
        <end position="70"/>
    </location>
</feature>
<keyword evidence="3" id="KW-0732">Signal</keyword>
<sequence>MFMKKGKEWALSCVAVSAAVLMGMSSTTVQADTTQENTVNSNTTNAVSTGTNGTAISNAASTQSSSTYNDANQNNATQNNTKQDGTTQNSLLQTRSAQSATTQSSAAQNGAVTQSVNNDVQDGGNVSDDFSNEDSNQLGYASNFHIFANEATLNAHTNGNIAVGTLNGNVNFGTNIHEGHVEKDISYVQNHNNIASSSFVNKSENRTNKVVFGENNNVDVSNPDRTNVDGTNIDHLTKGETYQDKNGNKYIDFDEYFNFLEGKSNSLSNQAPQVSITNSDFPDQNQRVINLEDYEPNANNQIVINLDRDVLTSGTPLTIAGLSKDSGGTNIIINVDTKCDDPYDVTSQIKLIYNDGTGVDNEERPNKETEFFDDNHLLWNFYNSEASDNLYDGTVIIDRPFQGSVLAPKATVTVNQNLDGNIVADKVNINAETHRWDFQDDSNVETEFEKPVQIPGEVPDQPGEDENDGDNIENPDEEEVEEDIDPDTGDLIEVDSGSEGEDPNAGDEDENDSNENEGTDEDSEDSTGTEDNNSEDNSGSEDSNGDVITNGSSEGTNPDLEAGLLPGVVGNNKDESQTPSSSNSDDETGSLPQTGTTTGILATIVGFIMVAFGLILKATRITKKED</sequence>
<feature type="compositionally biased region" description="Polar residues" evidence="1">
    <location>
        <begin position="110"/>
        <end position="120"/>
    </location>
</feature>
<accession>A0A5P0ZPQ0</accession>
<proteinExistence type="predicted"/>
<feature type="transmembrane region" description="Helical" evidence="2">
    <location>
        <begin position="598"/>
        <end position="616"/>
    </location>
</feature>
<dbReference type="InterPro" id="IPR018247">
    <property type="entry name" value="EF_Hand_1_Ca_BS"/>
</dbReference>
<evidence type="ECO:0000313" key="5">
    <source>
        <dbReference type="EMBL" id="MQS76172.1"/>
    </source>
</evidence>
<evidence type="ECO:0000256" key="3">
    <source>
        <dbReference type="SAM" id="SignalP"/>
    </source>
</evidence>
<feature type="compositionally biased region" description="Polar residues" evidence="1">
    <location>
        <begin position="547"/>
        <end position="556"/>
    </location>
</feature>
<feature type="compositionally biased region" description="Polar residues" evidence="1">
    <location>
        <begin position="82"/>
        <end position="92"/>
    </location>
</feature>
<feature type="chain" id="PRO_5024443124" evidence="3">
    <location>
        <begin position="32"/>
        <end position="626"/>
    </location>
</feature>
<feature type="compositionally biased region" description="Low complexity" evidence="1">
    <location>
        <begin position="37"/>
        <end position="55"/>
    </location>
</feature>
<dbReference type="InterPro" id="IPR026588">
    <property type="entry name" value="Choice_anch_A"/>
</dbReference>
<feature type="domain" description="Choice-of-anchor A" evidence="4">
    <location>
        <begin position="138"/>
        <end position="434"/>
    </location>
</feature>
<feature type="signal peptide" evidence="3">
    <location>
        <begin position="1"/>
        <end position="31"/>
    </location>
</feature>
<keyword evidence="2" id="KW-0472">Membrane</keyword>
<dbReference type="NCBIfam" id="TIGR04215">
    <property type="entry name" value="choice_anch_A"/>
    <property type="match status" value="1"/>
</dbReference>
<reference evidence="5 6" key="1">
    <citation type="journal article" date="2019" name="Syst. Appl. Microbiol.">
        <title>Polyphasic characterization of two novel Lactobacillus spp. isolated from blown salami packages: Description of Lactobacillus halodurans sp. nov. and Lactobacillus salsicarnum sp. nov.</title>
        <authorList>
            <person name="Schuster J.A."/>
            <person name="Klingl A."/>
            <person name="Vogel R.F."/>
            <person name="Ehrmann M.A."/>
        </authorList>
    </citation>
    <scope>NUCLEOTIDE SEQUENCE [LARGE SCALE GENOMIC DNA]</scope>
    <source>
        <strain evidence="5 6">TMW 1.2172</strain>
    </source>
</reference>
<evidence type="ECO:0000256" key="1">
    <source>
        <dbReference type="SAM" id="MobiDB-lite"/>
    </source>
</evidence>
<feature type="compositionally biased region" description="Low complexity" evidence="1">
    <location>
        <begin position="71"/>
        <end position="81"/>
    </location>
</feature>